<reference evidence="1 2" key="1">
    <citation type="submission" date="2020-08" db="EMBL/GenBank/DDBJ databases">
        <title>Genomic Encyclopedia of Type Strains, Phase IV (KMG-IV): sequencing the most valuable type-strain genomes for metagenomic binning, comparative biology and taxonomic classification.</title>
        <authorList>
            <person name="Goeker M."/>
        </authorList>
    </citation>
    <scope>NUCLEOTIDE SEQUENCE [LARGE SCALE GENOMIC DNA]</scope>
    <source>
        <strain evidence="1 2">DSM 14878</strain>
    </source>
</reference>
<name>A0A7W6A028_9CAUL</name>
<dbReference type="EMBL" id="JACIDA010000001">
    <property type="protein sequence ID" value="MBB3870753.1"/>
    <property type="molecule type" value="Genomic_DNA"/>
</dbReference>
<gene>
    <name evidence="1" type="ORF">GGR11_000267</name>
</gene>
<accession>A0A7W6A028</accession>
<sequence>MALRSEGLTPVNAASYPEPMFAARAIAGLYYRPL</sequence>
<evidence type="ECO:0000313" key="2">
    <source>
        <dbReference type="Proteomes" id="UP000532936"/>
    </source>
</evidence>
<protein>
    <submittedName>
        <fullName evidence="1">Uncharacterized protein</fullName>
    </submittedName>
</protein>
<comment type="caution">
    <text evidence="1">The sequence shown here is derived from an EMBL/GenBank/DDBJ whole genome shotgun (WGS) entry which is preliminary data.</text>
</comment>
<dbReference type="AlphaFoldDB" id="A0A7W6A028"/>
<proteinExistence type="predicted"/>
<evidence type="ECO:0000313" key="1">
    <source>
        <dbReference type="EMBL" id="MBB3870753.1"/>
    </source>
</evidence>
<dbReference type="Proteomes" id="UP000532936">
    <property type="component" value="Unassembled WGS sequence"/>
</dbReference>
<organism evidence="1 2">
    <name type="scientific">Brevundimonas mediterranea</name>
    <dbReference type="NCBI Taxonomy" id="74329"/>
    <lineage>
        <taxon>Bacteria</taxon>
        <taxon>Pseudomonadati</taxon>
        <taxon>Pseudomonadota</taxon>
        <taxon>Alphaproteobacteria</taxon>
        <taxon>Caulobacterales</taxon>
        <taxon>Caulobacteraceae</taxon>
        <taxon>Brevundimonas</taxon>
    </lineage>
</organism>